<evidence type="ECO:0000313" key="1">
    <source>
        <dbReference type="EMBL" id="KAJ4981580.1"/>
    </source>
</evidence>
<protein>
    <submittedName>
        <fullName evidence="1">Uncharacterized protein</fullName>
    </submittedName>
</protein>
<evidence type="ECO:0000313" key="2">
    <source>
        <dbReference type="Proteomes" id="UP001141806"/>
    </source>
</evidence>
<dbReference type="Proteomes" id="UP001141806">
    <property type="component" value="Unassembled WGS sequence"/>
</dbReference>
<accession>A0A9Q0R328</accession>
<sequence length="106" mass="11454">MKLYGTQFATSCYFPAHHHLHPTLVKPESRSKIPTGSFAALSMASRIEEIGFPRSILVECSSEKRLEGFHHCSFYSTGTLAREDGRGHGAVAAATEDDVGTVAADT</sequence>
<gene>
    <name evidence="1" type="ORF">NE237_032417</name>
</gene>
<dbReference type="AlphaFoldDB" id="A0A9Q0R328"/>
<organism evidence="1 2">
    <name type="scientific">Protea cynaroides</name>
    <dbReference type="NCBI Taxonomy" id="273540"/>
    <lineage>
        <taxon>Eukaryota</taxon>
        <taxon>Viridiplantae</taxon>
        <taxon>Streptophyta</taxon>
        <taxon>Embryophyta</taxon>
        <taxon>Tracheophyta</taxon>
        <taxon>Spermatophyta</taxon>
        <taxon>Magnoliopsida</taxon>
        <taxon>Proteales</taxon>
        <taxon>Proteaceae</taxon>
        <taxon>Protea</taxon>
    </lineage>
</organism>
<comment type="caution">
    <text evidence="1">The sequence shown here is derived from an EMBL/GenBank/DDBJ whole genome shotgun (WGS) entry which is preliminary data.</text>
</comment>
<dbReference type="EMBL" id="JAMYWD010000001">
    <property type="protein sequence ID" value="KAJ4981580.1"/>
    <property type="molecule type" value="Genomic_DNA"/>
</dbReference>
<name>A0A9Q0R328_9MAGN</name>
<reference evidence="1" key="1">
    <citation type="journal article" date="2023" name="Plant J.">
        <title>The genome of the king protea, Protea cynaroides.</title>
        <authorList>
            <person name="Chang J."/>
            <person name="Duong T.A."/>
            <person name="Schoeman C."/>
            <person name="Ma X."/>
            <person name="Roodt D."/>
            <person name="Barker N."/>
            <person name="Li Z."/>
            <person name="Van de Peer Y."/>
            <person name="Mizrachi E."/>
        </authorList>
    </citation>
    <scope>NUCLEOTIDE SEQUENCE</scope>
    <source>
        <tissue evidence="1">Young leaves</tissue>
    </source>
</reference>
<proteinExistence type="predicted"/>
<keyword evidence="2" id="KW-1185">Reference proteome</keyword>